<evidence type="ECO:0000313" key="3">
    <source>
        <dbReference type="Proteomes" id="UP000183507"/>
    </source>
</evidence>
<protein>
    <submittedName>
        <fullName evidence="2">Uncharacterized protein</fullName>
    </submittedName>
</protein>
<keyword evidence="1" id="KW-0472">Membrane</keyword>
<gene>
    <name evidence="2" type="ORF">SAMN04487767_13723</name>
</gene>
<accession>A0A1G7FMI2</accession>
<feature type="transmembrane region" description="Helical" evidence="1">
    <location>
        <begin position="53"/>
        <end position="75"/>
    </location>
</feature>
<reference evidence="3" key="1">
    <citation type="submission" date="2016-10" db="EMBL/GenBank/DDBJ databases">
        <authorList>
            <person name="Varghese N."/>
        </authorList>
    </citation>
    <scope>NUCLEOTIDE SEQUENCE [LARGE SCALE GENOMIC DNA]</scope>
    <source>
        <strain evidence="3">KPR-7A</strain>
    </source>
</reference>
<organism evidence="2 3">
    <name type="scientific">Bacillus wiedmannii</name>
    <dbReference type="NCBI Taxonomy" id="1890302"/>
    <lineage>
        <taxon>Bacteria</taxon>
        <taxon>Bacillati</taxon>
        <taxon>Bacillota</taxon>
        <taxon>Bacilli</taxon>
        <taxon>Bacillales</taxon>
        <taxon>Bacillaceae</taxon>
        <taxon>Bacillus</taxon>
        <taxon>Bacillus cereus group</taxon>
    </lineage>
</organism>
<feature type="transmembrane region" description="Helical" evidence="1">
    <location>
        <begin position="21"/>
        <end position="41"/>
    </location>
</feature>
<keyword evidence="1" id="KW-1133">Transmembrane helix</keyword>
<keyword evidence="1" id="KW-0812">Transmembrane</keyword>
<dbReference type="RefSeq" id="WP_074651724.1">
    <property type="nucleotide sequence ID" value="NZ_FMZR01000037.1"/>
</dbReference>
<proteinExistence type="predicted"/>
<name>A0A1G7FMI2_9BACI</name>
<dbReference type="AlphaFoldDB" id="A0A1G7FMI2"/>
<dbReference type="EMBL" id="FMZR01000037">
    <property type="protein sequence ID" value="SDE77083.1"/>
    <property type="molecule type" value="Genomic_DNA"/>
</dbReference>
<dbReference type="Proteomes" id="UP000183507">
    <property type="component" value="Unassembled WGS sequence"/>
</dbReference>
<evidence type="ECO:0000256" key="1">
    <source>
        <dbReference type="SAM" id="Phobius"/>
    </source>
</evidence>
<sequence>MFNKYHKAKLKTKQQRWFTPIKYLILSILPLTIDFALKSISKSFKEININFEVPIFLFELALLWFLLFFMIAWYLSPFTFSKVQRIRSILKRIIEENHFYYKNDETNKIHSSMIIKFNCDQECLILKVYPEGAKYSSKMSELTPVFQTALNMTVISVQEDFANHTTYILSKETDNYIDSTNTWTV</sequence>
<evidence type="ECO:0000313" key="2">
    <source>
        <dbReference type="EMBL" id="SDE77083.1"/>
    </source>
</evidence>